<feature type="compositionally biased region" description="Polar residues" evidence="1">
    <location>
        <begin position="423"/>
        <end position="451"/>
    </location>
</feature>
<name>A0AAN7DQ83_9FUNG</name>
<evidence type="ECO:0000256" key="1">
    <source>
        <dbReference type="SAM" id="MobiDB-lite"/>
    </source>
</evidence>
<organism evidence="2 3">
    <name type="scientific">Mucor velutinosus</name>
    <dbReference type="NCBI Taxonomy" id="708070"/>
    <lineage>
        <taxon>Eukaryota</taxon>
        <taxon>Fungi</taxon>
        <taxon>Fungi incertae sedis</taxon>
        <taxon>Mucoromycota</taxon>
        <taxon>Mucoromycotina</taxon>
        <taxon>Mucoromycetes</taxon>
        <taxon>Mucorales</taxon>
        <taxon>Mucorineae</taxon>
        <taxon>Mucoraceae</taxon>
        <taxon>Mucor</taxon>
    </lineage>
</organism>
<dbReference type="AlphaFoldDB" id="A0AAN7DQ83"/>
<proteinExistence type="predicted"/>
<feature type="compositionally biased region" description="Low complexity" evidence="1">
    <location>
        <begin position="157"/>
        <end position="182"/>
    </location>
</feature>
<feature type="compositionally biased region" description="Polar residues" evidence="1">
    <location>
        <begin position="224"/>
        <end position="234"/>
    </location>
</feature>
<feature type="region of interest" description="Disordered" evidence="1">
    <location>
        <begin position="421"/>
        <end position="451"/>
    </location>
</feature>
<feature type="region of interest" description="Disordered" evidence="1">
    <location>
        <begin position="1"/>
        <end position="64"/>
    </location>
</feature>
<keyword evidence="3" id="KW-1185">Reference proteome</keyword>
<gene>
    <name evidence="2" type="ORF">ATC70_008006</name>
</gene>
<feature type="compositionally biased region" description="Low complexity" evidence="1">
    <location>
        <begin position="32"/>
        <end position="53"/>
    </location>
</feature>
<dbReference type="GeneID" id="89951692"/>
<accession>A0AAN7DQ83</accession>
<feature type="region of interest" description="Disordered" evidence="1">
    <location>
        <begin position="212"/>
        <end position="234"/>
    </location>
</feature>
<protein>
    <submittedName>
        <fullName evidence="2">Uncharacterized protein</fullName>
    </submittedName>
</protein>
<feature type="region of interest" description="Disordered" evidence="1">
    <location>
        <begin position="125"/>
        <end position="196"/>
    </location>
</feature>
<comment type="caution">
    <text evidence="2">The sequence shown here is derived from an EMBL/GenBank/DDBJ whole genome shotgun (WGS) entry which is preliminary data.</text>
</comment>
<feature type="compositionally biased region" description="Polar residues" evidence="1">
    <location>
        <begin position="18"/>
        <end position="31"/>
    </location>
</feature>
<evidence type="ECO:0000313" key="3">
    <source>
        <dbReference type="Proteomes" id="UP001304243"/>
    </source>
</evidence>
<dbReference type="Proteomes" id="UP001304243">
    <property type="component" value="Unassembled WGS sequence"/>
</dbReference>
<reference evidence="2 3" key="1">
    <citation type="submission" date="2022-11" db="EMBL/GenBank/DDBJ databases">
        <title>Mucor velutinosus strain NIH1002 WGS.</title>
        <authorList>
            <person name="Subramanian P."/>
            <person name="Mullikin J.C."/>
            <person name="Segre J.A."/>
            <person name="Zelazny A.M."/>
        </authorList>
    </citation>
    <scope>NUCLEOTIDE SEQUENCE [LARGE SCALE GENOMIC DNA]</scope>
    <source>
        <strain evidence="2 3">NIH1002</strain>
    </source>
</reference>
<dbReference type="EMBL" id="JASEJX010000010">
    <property type="protein sequence ID" value="KAK4520494.1"/>
    <property type="molecule type" value="Genomic_DNA"/>
</dbReference>
<evidence type="ECO:0000313" key="2">
    <source>
        <dbReference type="EMBL" id="KAK4520494.1"/>
    </source>
</evidence>
<sequence length="451" mass="48325">MPGSPIPPNLNPAPPSSTGAAQSIEAPSSDWTSTMITTSGSASASTNASTSTSNKRRRDSMQQDIAGRDYYNNLKQSELIDLVVKLQEQNLILTRLLERSTLTAATNNTSAASATRLNLTPNVSFTRTKSGSAASRYASEKDFPTLNSGTKKGSANAKPTAKPTANSATTTANSKKSSGSNKKTSKKSSSKAKVPSDAAEAKKWALRLFSTPTATDSTDGDDMQMSSSSNTATSALPPPGYTCVYLPCSHKTKHADLRTRLELLKINLKRVYAIQRPAKHVVSLLVHSHYATEILKICEKDELYPITDFNPISGKNLGDPHLLKTFNAQQLDDKAKAIYYNRMLQAATQLRESRMGLIILKFFNALDSADNHFVPPVIIDEFIKLKPDCVRKIGAANTARSVLKGFDASSLFASLTTSTNNTDASISQPGSNPSPLTAASNAGSSPMDTNQ</sequence>
<dbReference type="RefSeq" id="XP_064687160.1">
    <property type="nucleotide sequence ID" value="XM_064827262.1"/>
</dbReference>
<feature type="compositionally biased region" description="Pro residues" evidence="1">
    <location>
        <begin position="1"/>
        <end position="15"/>
    </location>
</feature>